<keyword evidence="1" id="KW-0472">Membrane</keyword>
<feature type="transmembrane region" description="Helical" evidence="1">
    <location>
        <begin position="37"/>
        <end position="53"/>
    </location>
</feature>
<name>B0TCC5_HELMI</name>
<dbReference type="AlphaFoldDB" id="B0TCC5"/>
<evidence type="ECO:0000313" key="3">
    <source>
        <dbReference type="Proteomes" id="UP000008550"/>
    </source>
</evidence>
<organism evidence="2 3">
    <name type="scientific">Heliobacterium modesticaldum (strain ATCC 51547 / Ice1)</name>
    <dbReference type="NCBI Taxonomy" id="498761"/>
    <lineage>
        <taxon>Bacteria</taxon>
        <taxon>Bacillati</taxon>
        <taxon>Bacillota</taxon>
        <taxon>Clostridia</taxon>
        <taxon>Eubacteriales</taxon>
        <taxon>Heliobacteriaceae</taxon>
        <taxon>Heliomicrobium</taxon>
    </lineage>
</organism>
<dbReference type="STRING" id="498761.HM1_2784"/>
<accession>B0TCC5</accession>
<protein>
    <submittedName>
        <fullName evidence="2">Uncharacterized protein</fullName>
    </submittedName>
</protein>
<evidence type="ECO:0000256" key="1">
    <source>
        <dbReference type="SAM" id="Phobius"/>
    </source>
</evidence>
<gene>
    <name evidence="2" type="ORF">HM1_2784</name>
</gene>
<keyword evidence="1" id="KW-0812">Transmembrane</keyword>
<proteinExistence type="predicted"/>
<sequence length="54" mass="5879">MALATLVTDKLIFLCLSALSLGFKLRLMTRQTLSRGLSFLIILVGVFFVLSGSC</sequence>
<keyword evidence="3" id="KW-1185">Reference proteome</keyword>
<dbReference type="KEGG" id="hmo:HM1_2784"/>
<dbReference type="Proteomes" id="UP000008550">
    <property type="component" value="Chromosome"/>
</dbReference>
<dbReference type="HOGENOM" id="CLU_3044082_0_0_9"/>
<evidence type="ECO:0000313" key="2">
    <source>
        <dbReference type="EMBL" id="ABZ85313.1"/>
    </source>
</evidence>
<dbReference type="RefSeq" id="WP_012283795.1">
    <property type="nucleotide sequence ID" value="NC_010337.2"/>
</dbReference>
<reference evidence="2 3" key="1">
    <citation type="journal article" date="2008" name="J. Bacteriol.">
        <title>The genome of Heliobacterium modesticaldum, a phototrophic representative of the Firmicutes containing the simplest photosynthetic apparatus.</title>
        <authorList>
            <person name="Sattley W.M."/>
            <person name="Madigan M.T."/>
            <person name="Swingley W.D."/>
            <person name="Cheung P.C."/>
            <person name="Clocksin K.M."/>
            <person name="Conrad A.L."/>
            <person name="Dejesa L.C."/>
            <person name="Honchak B.M."/>
            <person name="Jung D.O."/>
            <person name="Karbach L.E."/>
            <person name="Kurdoglu A."/>
            <person name="Lahiri S."/>
            <person name="Mastrian S.D."/>
            <person name="Page L.E."/>
            <person name="Taylor H.L."/>
            <person name="Wang Z.T."/>
            <person name="Raymond J."/>
            <person name="Chen M."/>
            <person name="Blankenship R.E."/>
            <person name="Touchman J.W."/>
        </authorList>
    </citation>
    <scope>NUCLEOTIDE SEQUENCE [LARGE SCALE GENOMIC DNA]</scope>
    <source>
        <strain evidence="3">ATCC 51547 / Ice1</strain>
    </source>
</reference>
<dbReference type="EMBL" id="CP000930">
    <property type="protein sequence ID" value="ABZ85313.1"/>
    <property type="molecule type" value="Genomic_DNA"/>
</dbReference>
<keyword evidence="1" id="KW-1133">Transmembrane helix</keyword>